<sequence length="396" mass="42119">MEDLPPGFLSLGRGPRAPAPAFPTPPPLLDEIVEEILLRVPPSDPALLLRAAAVCRRWAGLATDAGFRRRYAGRHRAPPMLGYFGSLIDTAGSARFFPTTGASSFRPRIADRCGYRAHDARAGRVLLNRIAPPSASASSRPQEAAAALVVWDPLTADRWDLPLLSRPQQVRSWNAAVVASPLPGPFRVAFVGLDADQMFAHVYSSASGSWGEAAAATGALPDDPAGDRLDETMTGAQAGDAVYFALAGGTGVVRFHLGARTLSIVPLPDRPYPARIVLRAMDGGGGGLGFAEVDLQSTLRIWAMDDAGQWVVSRAVELGGMQLPAQVSSVYYVVASADAAGVLFLCTNHGLYTYDLQSGHSIKVWSNRFQDIVPYEGFYTPVLRRALTVEGPSAGA</sequence>
<dbReference type="InterPro" id="IPR001810">
    <property type="entry name" value="F-box_dom"/>
</dbReference>
<dbReference type="Proteomes" id="UP001341281">
    <property type="component" value="Chromosome 03"/>
</dbReference>
<dbReference type="PANTHER" id="PTHR32133:SF315">
    <property type="entry name" value="F-BOX DOMAIN-CONTAINING PROTEIN"/>
    <property type="match status" value="1"/>
</dbReference>
<reference evidence="2 3" key="1">
    <citation type="submission" date="2024-02" db="EMBL/GenBank/DDBJ databases">
        <title>High-quality chromosome-scale genome assembly of Pensacola bahiagrass (Paspalum notatum Flugge var. saurae).</title>
        <authorList>
            <person name="Vega J.M."/>
            <person name="Podio M."/>
            <person name="Orjuela J."/>
            <person name="Siena L.A."/>
            <person name="Pessino S.C."/>
            <person name="Combes M.C."/>
            <person name="Mariac C."/>
            <person name="Albertini E."/>
            <person name="Pupilli F."/>
            <person name="Ortiz J.P.A."/>
            <person name="Leblanc O."/>
        </authorList>
    </citation>
    <scope>NUCLEOTIDE SEQUENCE [LARGE SCALE GENOMIC DNA]</scope>
    <source>
        <strain evidence="2">R1</strain>
        <tissue evidence="2">Leaf</tissue>
    </source>
</reference>
<keyword evidence="3" id="KW-1185">Reference proteome</keyword>
<dbReference type="InterPro" id="IPR036047">
    <property type="entry name" value="F-box-like_dom_sf"/>
</dbReference>
<evidence type="ECO:0000313" key="2">
    <source>
        <dbReference type="EMBL" id="WVZ61577.1"/>
    </source>
</evidence>
<dbReference type="Gene3D" id="1.20.1280.50">
    <property type="match status" value="1"/>
</dbReference>
<organism evidence="2 3">
    <name type="scientific">Paspalum notatum var. saurae</name>
    <dbReference type="NCBI Taxonomy" id="547442"/>
    <lineage>
        <taxon>Eukaryota</taxon>
        <taxon>Viridiplantae</taxon>
        <taxon>Streptophyta</taxon>
        <taxon>Embryophyta</taxon>
        <taxon>Tracheophyta</taxon>
        <taxon>Spermatophyta</taxon>
        <taxon>Magnoliopsida</taxon>
        <taxon>Liliopsida</taxon>
        <taxon>Poales</taxon>
        <taxon>Poaceae</taxon>
        <taxon>PACMAD clade</taxon>
        <taxon>Panicoideae</taxon>
        <taxon>Andropogonodae</taxon>
        <taxon>Paspaleae</taxon>
        <taxon>Paspalinae</taxon>
        <taxon>Paspalum</taxon>
    </lineage>
</organism>
<evidence type="ECO:0000313" key="3">
    <source>
        <dbReference type="Proteomes" id="UP001341281"/>
    </source>
</evidence>
<evidence type="ECO:0000259" key="1">
    <source>
        <dbReference type="Pfam" id="PF12937"/>
    </source>
</evidence>
<accession>A0AAQ3SX10</accession>
<dbReference type="Pfam" id="PF12937">
    <property type="entry name" value="F-box-like"/>
    <property type="match status" value="1"/>
</dbReference>
<gene>
    <name evidence="2" type="ORF">U9M48_011429</name>
</gene>
<dbReference type="EMBL" id="CP144747">
    <property type="protein sequence ID" value="WVZ61577.1"/>
    <property type="molecule type" value="Genomic_DNA"/>
</dbReference>
<feature type="domain" description="F-box" evidence="1">
    <location>
        <begin position="30"/>
        <end position="65"/>
    </location>
</feature>
<name>A0AAQ3SX10_PASNO</name>
<dbReference type="PANTHER" id="PTHR32133">
    <property type="entry name" value="OS07G0120400 PROTEIN"/>
    <property type="match status" value="1"/>
</dbReference>
<dbReference type="SUPFAM" id="SSF81383">
    <property type="entry name" value="F-box domain"/>
    <property type="match status" value="1"/>
</dbReference>
<dbReference type="AlphaFoldDB" id="A0AAQ3SX10"/>
<protein>
    <recommendedName>
        <fullName evidence="1">F-box domain-containing protein</fullName>
    </recommendedName>
</protein>
<proteinExistence type="predicted"/>